<comment type="caution">
    <text evidence="2">The sequence shown here is derived from an EMBL/GenBank/DDBJ whole genome shotgun (WGS) entry which is preliminary data.</text>
</comment>
<accession>A0A4C1YLX0</accession>
<dbReference type="Proteomes" id="UP000299102">
    <property type="component" value="Unassembled WGS sequence"/>
</dbReference>
<sequence>MDQIIRNDQEAQCRRTSRAIKLHVLVGRGVEQRPGSLQILTGDSGYLRDTSLATHCGARATGIVARRRGAACESKFTHTPSKIAKSREPEKTILSLAKKKRKYVEDYLKIRLTCKEESQYPEPQCVICSEVLANSLMKPSLLRRHLETKHPQYVDKPIDFFVRKKEELATLKKTMKTVLAANSEYLRASFLVAYKVAKTGKSYNIAEELTLAATKNMTLESTTKGEDIFNIINDYIEEHGIEWTKCVGISTDGSKAMTGRISYILDGLISSIKNVTPAVKNIDNVKDGWIRNPFLVMNESINSRLSTKQQESLLEMSLDETLRADLKRMSLIDFGLLDSKSIPDSHAKRRRLMDDAQPLRLARAPNIPNGGDAADTGRPIGLRF</sequence>
<gene>
    <name evidence="2" type="primary">FAM200B</name>
    <name evidence="2" type="ORF">EVAR_55911_1</name>
</gene>
<evidence type="ECO:0000313" key="2">
    <source>
        <dbReference type="EMBL" id="GBP76004.1"/>
    </source>
</evidence>
<name>A0A4C1YLX0_EUMVA</name>
<proteinExistence type="predicted"/>
<reference evidence="2 3" key="1">
    <citation type="journal article" date="2019" name="Commun. Biol.">
        <title>The bagworm genome reveals a unique fibroin gene that provides high tensile strength.</title>
        <authorList>
            <person name="Kono N."/>
            <person name="Nakamura H."/>
            <person name="Ohtoshi R."/>
            <person name="Tomita M."/>
            <person name="Numata K."/>
            <person name="Arakawa K."/>
        </authorList>
    </citation>
    <scope>NUCLEOTIDE SEQUENCE [LARGE SCALE GENOMIC DNA]</scope>
</reference>
<protein>
    <submittedName>
        <fullName evidence="2">Protein FAM200B</fullName>
    </submittedName>
</protein>
<evidence type="ECO:0000313" key="3">
    <source>
        <dbReference type="Proteomes" id="UP000299102"/>
    </source>
</evidence>
<evidence type="ECO:0000256" key="1">
    <source>
        <dbReference type="SAM" id="MobiDB-lite"/>
    </source>
</evidence>
<organism evidence="2 3">
    <name type="scientific">Eumeta variegata</name>
    <name type="common">Bagworm moth</name>
    <name type="synonym">Eumeta japonica</name>
    <dbReference type="NCBI Taxonomy" id="151549"/>
    <lineage>
        <taxon>Eukaryota</taxon>
        <taxon>Metazoa</taxon>
        <taxon>Ecdysozoa</taxon>
        <taxon>Arthropoda</taxon>
        <taxon>Hexapoda</taxon>
        <taxon>Insecta</taxon>
        <taxon>Pterygota</taxon>
        <taxon>Neoptera</taxon>
        <taxon>Endopterygota</taxon>
        <taxon>Lepidoptera</taxon>
        <taxon>Glossata</taxon>
        <taxon>Ditrysia</taxon>
        <taxon>Tineoidea</taxon>
        <taxon>Psychidae</taxon>
        <taxon>Oiketicinae</taxon>
        <taxon>Eumeta</taxon>
    </lineage>
</organism>
<feature type="region of interest" description="Disordered" evidence="1">
    <location>
        <begin position="361"/>
        <end position="384"/>
    </location>
</feature>
<dbReference type="PANTHER" id="PTHR45913:SF19">
    <property type="entry name" value="LOW QUALITY PROTEIN: ZINC FINGER BED DOMAIN-CONTAINING PROTEIN 5-LIKE"/>
    <property type="match status" value="1"/>
</dbReference>
<keyword evidence="3" id="KW-1185">Reference proteome</keyword>
<dbReference type="AlphaFoldDB" id="A0A4C1YLX0"/>
<dbReference type="EMBL" id="BGZK01001271">
    <property type="protein sequence ID" value="GBP76004.1"/>
    <property type="molecule type" value="Genomic_DNA"/>
</dbReference>
<dbReference type="PANTHER" id="PTHR45913">
    <property type="entry name" value="EPM2A-INTERACTING PROTEIN 1"/>
    <property type="match status" value="1"/>
</dbReference>
<dbReference type="STRING" id="151549.A0A4C1YLX0"/>
<dbReference type="OrthoDB" id="1101576at2759"/>